<proteinExistence type="predicted"/>
<organism evidence="2 3">
    <name type="scientific">Plectus sambesii</name>
    <dbReference type="NCBI Taxonomy" id="2011161"/>
    <lineage>
        <taxon>Eukaryota</taxon>
        <taxon>Metazoa</taxon>
        <taxon>Ecdysozoa</taxon>
        <taxon>Nematoda</taxon>
        <taxon>Chromadorea</taxon>
        <taxon>Plectida</taxon>
        <taxon>Plectina</taxon>
        <taxon>Plectoidea</taxon>
        <taxon>Plectidae</taxon>
        <taxon>Plectus</taxon>
    </lineage>
</organism>
<evidence type="ECO:0000313" key="2">
    <source>
        <dbReference type="Proteomes" id="UP000887566"/>
    </source>
</evidence>
<protein>
    <submittedName>
        <fullName evidence="3">Uncharacterized protein</fullName>
    </submittedName>
</protein>
<name>A0A914VTJ8_9BILA</name>
<dbReference type="WBParaSite" id="PSAMB.scaffold2369size23586.g17542.t1">
    <property type="protein sequence ID" value="PSAMB.scaffold2369size23586.g17542.t1"/>
    <property type="gene ID" value="PSAMB.scaffold2369size23586.g17542"/>
</dbReference>
<evidence type="ECO:0000313" key="3">
    <source>
        <dbReference type="WBParaSite" id="PSAMB.scaffold2369size23586.g17542.t1"/>
    </source>
</evidence>
<evidence type="ECO:0000256" key="1">
    <source>
        <dbReference type="SAM" id="MobiDB-lite"/>
    </source>
</evidence>
<dbReference type="AlphaFoldDB" id="A0A914VTJ8"/>
<accession>A0A914VTJ8</accession>
<reference evidence="3" key="1">
    <citation type="submission" date="2022-11" db="UniProtKB">
        <authorList>
            <consortium name="WormBaseParasite"/>
        </authorList>
    </citation>
    <scope>IDENTIFICATION</scope>
</reference>
<feature type="region of interest" description="Disordered" evidence="1">
    <location>
        <begin position="102"/>
        <end position="124"/>
    </location>
</feature>
<dbReference type="Proteomes" id="UP000887566">
    <property type="component" value="Unplaced"/>
</dbReference>
<keyword evidence="2" id="KW-1185">Reference proteome</keyword>
<sequence>MNIQLKIQEQGRVKVVQARAELAFFRHLKKSKHMQSSIVRGQLQPALYPKSAFFASTSVNIKQLLEVAVPLEDIDHHIHQGSWKYRYHVKFPAPAGLAWQSTRRGSTAQHHTDRAMTGAQAALG</sequence>